<dbReference type="AlphaFoldDB" id="A0A2N0AFD1"/>
<evidence type="ECO:0000313" key="1">
    <source>
        <dbReference type="EMBL" id="PJZ82984.1"/>
    </source>
</evidence>
<name>A0A2N0AFD1_9LEPT</name>
<keyword evidence="2" id="KW-1185">Reference proteome</keyword>
<gene>
    <name evidence="1" type="ORF">CH364_18585</name>
</gene>
<reference evidence="1 2" key="1">
    <citation type="submission" date="2017-07" db="EMBL/GenBank/DDBJ databases">
        <title>Leptospira spp. isolated from tropical soils.</title>
        <authorList>
            <person name="Thibeaux R."/>
            <person name="Iraola G."/>
            <person name="Ferres I."/>
            <person name="Bierque E."/>
            <person name="Girault D."/>
            <person name="Soupe-Gilbert M.-E."/>
            <person name="Picardeau M."/>
            <person name="Goarant C."/>
        </authorList>
    </citation>
    <scope>NUCLEOTIDE SEQUENCE [LARGE SCALE GENOMIC DNA]</scope>
    <source>
        <strain evidence="1 2">FH2-B-A1</strain>
    </source>
</reference>
<evidence type="ECO:0000313" key="2">
    <source>
        <dbReference type="Proteomes" id="UP000232145"/>
    </source>
</evidence>
<sequence>MRKGYRFFMNASYEEVQNLATVGVSIKEGINSYILYENDLDFNKKFTELAKISASPDNCVEYSKEEFNSSKFFNIELSQQQGYPKPESKYKEIFYDAKYRTEEESYLLVQTNDISAGQISKSIKGLFGINWLFVEVFADKSTYEKFIKPLGIKSRRVLNGTRKQEMENIVQLLPQGVSPENLKSDFEYETIGKNKRIVSDYHIPLQGYSDKIAFHFFETKEFFGFKDNTYRLPIISKTFYEILQKNKIKGCRYFPVLRG</sequence>
<protein>
    <submittedName>
        <fullName evidence="1">Uncharacterized protein</fullName>
    </submittedName>
</protein>
<organism evidence="1 2">
    <name type="scientific">Leptospira harrisiae</name>
    <dbReference type="NCBI Taxonomy" id="2023189"/>
    <lineage>
        <taxon>Bacteria</taxon>
        <taxon>Pseudomonadati</taxon>
        <taxon>Spirochaetota</taxon>
        <taxon>Spirochaetia</taxon>
        <taxon>Leptospirales</taxon>
        <taxon>Leptospiraceae</taxon>
        <taxon>Leptospira</taxon>
    </lineage>
</organism>
<comment type="caution">
    <text evidence="1">The sequence shown here is derived from an EMBL/GenBank/DDBJ whole genome shotgun (WGS) entry which is preliminary data.</text>
</comment>
<accession>A0A2N0AFD1</accession>
<dbReference type="Proteomes" id="UP000232145">
    <property type="component" value="Unassembled WGS sequence"/>
</dbReference>
<dbReference type="EMBL" id="NPDX01000012">
    <property type="protein sequence ID" value="PJZ82984.1"/>
    <property type="molecule type" value="Genomic_DNA"/>
</dbReference>
<proteinExistence type="predicted"/>